<accession>A0A0J6JT34</accession>
<gene>
    <name evidence="2" type="ORF">SAMN04490203_0755</name>
    <name evidence="1" type="ORF">TU78_02840</name>
</gene>
<dbReference type="AlphaFoldDB" id="A0A0J6JT34"/>
<dbReference type="OrthoDB" id="1358409at2"/>
<evidence type="ECO:0000313" key="1">
    <source>
        <dbReference type="EMBL" id="KMM86942.1"/>
    </source>
</evidence>
<reference evidence="2 4" key="2">
    <citation type="submission" date="2016-10" db="EMBL/GenBank/DDBJ databases">
        <authorList>
            <person name="Varghese N."/>
            <person name="Submissions S."/>
        </authorList>
    </citation>
    <scope>NUCLEOTIDE SEQUENCE [LARGE SCALE GENOMIC DNA]</scope>
    <source>
        <strain evidence="2 4">BS3652</strain>
    </source>
</reference>
<organism evidence="1 3">
    <name type="scientific">Pseudomonas taetrolens</name>
    <dbReference type="NCBI Taxonomy" id="47884"/>
    <lineage>
        <taxon>Bacteria</taxon>
        <taxon>Pseudomonadati</taxon>
        <taxon>Pseudomonadota</taxon>
        <taxon>Gammaproteobacteria</taxon>
        <taxon>Pseudomonadales</taxon>
        <taxon>Pseudomonadaceae</taxon>
        <taxon>Pseudomonas</taxon>
    </lineage>
</organism>
<dbReference type="RefSeq" id="WP_048378313.1">
    <property type="nucleotide sequence ID" value="NZ_FNRS01000001.1"/>
</dbReference>
<dbReference type="EMBL" id="FNRS01000001">
    <property type="protein sequence ID" value="SEB59950.1"/>
    <property type="molecule type" value="Genomic_DNA"/>
</dbReference>
<proteinExistence type="predicted"/>
<dbReference type="InterPro" id="IPR046905">
    <property type="entry name" value="ABC-3C_MC1"/>
</dbReference>
<dbReference type="Proteomes" id="UP000036395">
    <property type="component" value="Unassembled WGS sequence"/>
</dbReference>
<evidence type="ECO:0000313" key="4">
    <source>
        <dbReference type="Proteomes" id="UP000183155"/>
    </source>
</evidence>
<evidence type="ECO:0000313" key="2">
    <source>
        <dbReference type="EMBL" id="SEB59950.1"/>
    </source>
</evidence>
<dbReference type="PATRIC" id="fig|47884.3.peg.964"/>
<name>A0A0J6JT34_PSETA</name>
<dbReference type="EMBL" id="JYLA01000001">
    <property type="protein sequence ID" value="KMM86942.1"/>
    <property type="molecule type" value="Genomic_DNA"/>
</dbReference>
<evidence type="ECO:0000313" key="3">
    <source>
        <dbReference type="Proteomes" id="UP000036395"/>
    </source>
</evidence>
<keyword evidence="4" id="KW-1185">Reference proteome</keyword>
<reference evidence="1 3" key="1">
    <citation type="submission" date="2015-02" db="EMBL/GenBank/DDBJ databases">
        <title>Pseudomonas helleri sp. nov. and Pseudomonas weihenstephanensis sp. nov., isolated from raw cows milk.</title>
        <authorList>
            <person name="von Neubeck M."/>
            <person name="Huptas C."/>
            <person name="Wenning M."/>
            <person name="Scherer S."/>
        </authorList>
    </citation>
    <scope>NUCLEOTIDE SEQUENCE [LARGE SCALE GENOMIC DNA]</scope>
    <source>
        <strain evidence="1 3">DSM 21104</strain>
    </source>
</reference>
<dbReference type="Proteomes" id="UP000183155">
    <property type="component" value="Unassembled WGS sequence"/>
</dbReference>
<dbReference type="STRING" id="47884.SAMN04490203_0755"/>
<sequence length="230" mass="26820">MLINLIDKVFLNNGYESVEFEHKYEEFVARLFKPKNTENKAEFYLVIEGQNASHQQADLILSVWADDLYSKIRQDPIIDRVFAKNCTMIICWPDLAITNKQVFQIEEDRYNFKKNVISYSAAELMDLEAKDIDFTIVKINELIGEGDGRFFQKFKEKSATLKNYYSLLLKIIIKIPFVVYVHDPKRLFDLDASLVSGLTVDERTLYEFALGVDDNIVDEELMMQFLGRVN</sequence>
<dbReference type="Pfam" id="PF20289">
    <property type="entry name" value="MComp1"/>
    <property type="match status" value="1"/>
</dbReference>
<comment type="caution">
    <text evidence="1">The sequence shown here is derived from an EMBL/GenBank/DDBJ whole genome shotgun (WGS) entry which is preliminary data.</text>
</comment>
<protein>
    <submittedName>
        <fullName evidence="1">Uncharacterized protein</fullName>
    </submittedName>
</protein>